<evidence type="ECO:0000313" key="2">
    <source>
        <dbReference type="Proteomes" id="UP000004208"/>
    </source>
</evidence>
<dbReference type="OrthoDB" id="218750at2"/>
<organism evidence="1 2">
    <name type="scientific">Corynebacterium genitalium ATCC 33030</name>
    <dbReference type="NCBI Taxonomy" id="585529"/>
    <lineage>
        <taxon>Bacteria</taxon>
        <taxon>Bacillati</taxon>
        <taxon>Actinomycetota</taxon>
        <taxon>Actinomycetes</taxon>
        <taxon>Mycobacteriales</taxon>
        <taxon>Corynebacteriaceae</taxon>
        <taxon>Corynebacterium</taxon>
    </lineage>
</organism>
<reference evidence="1" key="1">
    <citation type="submission" date="2010-06" db="EMBL/GenBank/DDBJ databases">
        <authorList>
            <person name="Muzny D."/>
            <person name="Qin X."/>
            <person name="Buhay C."/>
            <person name="Dugan-Rocha S."/>
            <person name="Ding Y."/>
            <person name="Chen G."/>
            <person name="Hawes A."/>
            <person name="Holder M."/>
            <person name="Jhangiani S."/>
            <person name="Johnson A."/>
            <person name="Khan Z."/>
            <person name="Li Z."/>
            <person name="Liu W."/>
            <person name="Liu X."/>
            <person name="Perez L."/>
            <person name="Shen H."/>
            <person name="Wang Q."/>
            <person name="Watt J."/>
            <person name="Xi L."/>
            <person name="Xin Y."/>
            <person name="Zhou J."/>
            <person name="Deng J."/>
            <person name="Jiang H."/>
            <person name="Liu Y."/>
            <person name="Qu J."/>
            <person name="Song X.-Z."/>
            <person name="Zhang L."/>
            <person name="Villasana D."/>
            <person name="Johnson A."/>
            <person name="Liu J."/>
            <person name="Liyanage D."/>
            <person name="Lorensuhewa L."/>
            <person name="Robinson T."/>
            <person name="Song A."/>
            <person name="Song B.-B."/>
            <person name="Dinh H."/>
            <person name="Thornton R."/>
            <person name="Coyle M."/>
            <person name="Francisco L."/>
            <person name="Jackson L."/>
            <person name="Javaid M."/>
            <person name="Korchina V."/>
            <person name="Kovar C."/>
            <person name="Mata R."/>
            <person name="Mathew T."/>
            <person name="Ngo R."/>
            <person name="Nguyen L."/>
            <person name="Nguyen N."/>
            <person name="Okwuonu G."/>
            <person name="Ongeri F."/>
            <person name="Pham C."/>
            <person name="Simmons D."/>
            <person name="Wilczek-Boney K."/>
            <person name="Hale W."/>
            <person name="Jakkamsetti A."/>
            <person name="Pham P."/>
            <person name="Ruth R."/>
            <person name="San Lucas F."/>
            <person name="Warren J."/>
            <person name="Zhang J."/>
            <person name="Zhao Z."/>
            <person name="Zhou C."/>
            <person name="Zhu D."/>
            <person name="Lee S."/>
            <person name="Bess C."/>
            <person name="Blankenburg K."/>
            <person name="Forbes L."/>
            <person name="Fu Q."/>
            <person name="Gubbala S."/>
            <person name="Hirani K."/>
            <person name="Jayaseelan J.C."/>
            <person name="Lara F."/>
            <person name="Munidasa M."/>
            <person name="Palculict T."/>
            <person name="Patil S."/>
            <person name="Pu L.-L."/>
            <person name="Saada N."/>
            <person name="Tang L."/>
            <person name="Weissenberger G."/>
            <person name="Zhu Y."/>
            <person name="Hemphill L."/>
            <person name="Shang Y."/>
            <person name="Youmans B."/>
            <person name="Ayvaz T."/>
            <person name="Ross M."/>
            <person name="Santibanez J."/>
            <person name="Aqrawi P."/>
            <person name="Gross S."/>
            <person name="Joshi V."/>
            <person name="Fowler G."/>
            <person name="Nazareth L."/>
            <person name="Reid J."/>
            <person name="Worley K."/>
            <person name="Petrosino J."/>
            <person name="Highlander S."/>
            <person name="Gibbs R."/>
        </authorList>
    </citation>
    <scope>NUCLEOTIDE SEQUENCE [LARGE SCALE GENOMIC DNA]</scope>
    <source>
        <strain evidence="1">ATCC 33030</strain>
    </source>
</reference>
<name>D7WAL3_9CORY</name>
<gene>
    <name evidence="1" type="ORF">HMPREF0291_10152</name>
</gene>
<protein>
    <submittedName>
        <fullName evidence="1">Uncharacterized protein</fullName>
    </submittedName>
</protein>
<sequence length="1528" mass="169175">MTQPSAVRLEQGGITIDATDTSVPLVAASYTHPALPNRTIVRLVPEALVKAEDLALGVTGLIPRDRVNVGHIRRRAIGFPAWPILTDPANAHHALNLITDLERAGRYAHTKPKRFKEIVDELATKLDNSAPHFLPTFLEEAGRICIAAENPRFAAQMFTLARDAEKRHRLPIDEERHLEAVMEFAYAGAMNTKELSNEAKRLAESMEPAEAYQTYRTLCVERVRGGLTPHAGMKKELAKLASAAGLDPAAEERTIAKEMLRAASIQYAGAHFWKNYEKAICQAVAEEDDLVDRLLSLTPYGVDTDVWLNLLSKTGALDKVKEGNHPDFVPRILWFESILRDWPPTESEDLASVLADILPHAGLKEVPFPHDRLSYLPAAVVEQVAASGIPFAFSHHEQAEYIALGRWARRPDREPLPHLAADESLREDMIEGITACLAYPEIVDTLASDPHLRPLVLELLGERVEKLETGIPPVELLTRITGFVRGFEHVNDPEIQSLLDRVRVIHRDPAVPLAESLRRGLPDELGWPELEQAQKDYGECRQLSTWLDSSDCWPGVIVENRSGITYLRGRTSTTIPNWTGNSIFDVKEVDGQFGLATYHDNNPRVWWPEAPKGMSSNLKHFDSQWLNVSVPVPGGRLFAEGVIMRPGQSTWARGSEHFFVDGERVWLVTDEKVLEIDPNTGATGRASLPDWMEGQRRRHPDLVLDPQRSQHRPVTDVTADSPFSTAAGYHRHAVFTRPDDPDFCLIVDADGTEYTVTGASARVAQGTLRRPGGGTWILSTWASDPAVVDPDDLAPIPLRGTDSDCAMWWHHTRVREQEVSDRLRSITADDVRPLIDHAHAEQAARVTEKLCTAVGDLLGLEDPVLRYAIACVVHDVTNSWPQPDAETQAETLTPAPTFAEHRHVVDPVKRFKLDAFDAVDIWKGASELGLHDRHVSTKPQFDYRRHGSSDWMHLLGFGDALLALAAIPGRTAEEVQGLKELWTVMRDAGVLGAENLVVETYQSIPYPASRDKQLPPQSKNLLSPFTRDEVIVRAAGSEPVTAGGQAVPLKDRAEIPASRTDLEPVFDALLERISAEGPLPWSPEPGEAFAAATGSPLADAHLIMAGFPNFRALEVNFLSKELRTAMGLKVDEAKLARERLWDQSEQFLGVLAAGVPEDASTLLDDGLDTASMAQFWSQHGPAYLPALPPHIADRKPKTLPEEVTQRVVAGRHADGDDSETAWAEEMAALFWVASELDLSDPLRPVLADYAERLHANPRGIDHVMIGVAWGDKSCSKLRRAIGVPERVPGDESHKTIQSGRFTLFQESSSDWVYLDFTGITDPADPDLAVAREWARDLRDSERRLVVQAAVYHVRGALTAFAEWLRQPGDGEPRDPLVSAPGLVAEAAAALGVSEDAARYYLQLLAWPDPTDANVRRWNNWKKADITRAGDELVAADVVVAGKRPRSGRSFFLMGGWIDATAPELPIELWKLSAFAIEPTGYRGVYEPQLGIPVAPLPPPDWFAACWERSQGEDAPRFAELETTRRRRR</sequence>
<dbReference type="Proteomes" id="UP000004208">
    <property type="component" value="Unassembled WGS sequence"/>
</dbReference>
<dbReference type="HOGENOM" id="CLU_004188_0_0_11"/>
<dbReference type="eggNOG" id="ENOG502ZAJJ">
    <property type="taxonomic scope" value="Bacteria"/>
</dbReference>
<comment type="caution">
    <text evidence="1">The sequence shown here is derived from an EMBL/GenBank/DDBJ whole genome shotgun (WGS) entry which is preliminary data.</text>
</comment>
<evidence type="ECO:0000313" key="1">
    <source>
        <dbReference type="EMBL" id="EFK54894.1"/>
    </source>
</evidence>
<proteinExistence type="predicted"/>
<dbReference type="RefSeq" id="WP_005286424.1">
    <property type="nucleotide sequence ID" value="NZ_CM000961.1"/>
</dbReference>
<dbReference type="EMBL" id="ACLJ02000001">
    <property type="protein sequence ID" value="EFK54894.1"/>
    <property type="molecule type" value="Genomic_DNA"/>
</dbReference>
<dbReference type="STRING" id="585529.HMPREF0291_10152"/>
<accession>D7WAL3</accession>
<keyword evidence="2" id="KW-1185">Reference proteome</keyword>